<proteinExistence type="predicted"/>
<reference evidence="2" key="1">
    <citation type="submission" date="2023-07" db="EMBL/GenBank/DDBJ databases">
        <title>Chryseobacterium sp. strain PBS4-4 Genome sequencing and assembly.</title>
        <authorList>
            <person name="Jung Y."/>
        </authorList>
    </citation>
    <scope>NUCLEOTIDE SEQUENCE [LARGE SCALE GENOMIC DNA]</scope>
    <source>
        <strain evidence="2">PBS4-4</strain>
    </source>
</reference>
<name>A0ABT2VZZ6_9FLAO</name>
<gene>
    <name evidence="1" type="ORF">NZ698_00015</name>
</gene>
<evidence type="ECO:0000313" key="1">
    <source>
        <dbReference type="EMBL" id="MCU7615565.1"/>
    </source>
</evidence>
<dbReference type="RefSeq" id="WP_263000633.1">
    <property type="nucleotide sequence ID" value="NZ_JAOTEM010000001.1"/>
</dbReference>
<organism evidence="1 2">
    <name type="scientific">Chryseobacterium edaphi</name>
    <dbReference type="NCBI Taxonomy" id="2976532"/>
    <lineage>
        <taxon>Bacteria</taxon>
        <taxon>Pseudomonadati</taxon>
        <taxon>Bacteroidota</taxon>
        <taxon>Flavobacteriia</taxon>
        <taxon>Flavobacteriales</taxon>
        <taxon>Weeksellaceae</taxon>
        <taxon>Chryseobacterium group</taxon>
        <taxon>Chryseobacterium</taxon>
    </lineage>
</organism>
<dbReference type="EMBL" id="JAOTEM010000001">
    <property type="protein sequence ID" value="MCU7615565.1"/>
    <property type="molecule type" value="Genomic_DNA"/>
</dbReference>
<evidence type="ECO:0000313" key="2">
    <source>
        <dbReference type="Proteomes" id="UP001208649"/>
    </source>
</evidence>
<dbReference type="Proteomes" id="UP001208649">
    <property type="component" value="Unassembled WGS sequence"/>
</dbReference>
<keyword evidence="2" id="KW-1185">Reference proteome</keyword>
<protein>
    <submittedName>
        <fullName evidence="1">Uncharacterized protein</fullName>
    </submittedName>
</protein>
<accession>A0ABT2VZZ6</accession>
<sequence>MDILNLKNSIATISMLLFLQCDSVKDQDYVLSDEFPPIVIMNATDSEIKQSILYLKRKNATVDTGQFRIYSKSENKVDVQIALSKKDSLFIDDKILFNLKGKEYVISDFEKNKMKSSGDPYIISYKINKIPFIEREGFIDIK</sequence>
<comment type="caution">
    <text evidence="1">The sequence shown here is derived from an EMBL/GenBank/DDBJ whole genome shotgun (WGS) entry which is preliminary data.</text>
</comment>